<dbReference type="Pfam" id="PF13549">
    <property type="entry name" value="ATP-grasp_5"/>
    <property type="match status" value="1"/>
</dbReference>
<dbReference type="Pfam" id="PF13607">
    <property type="entry name" value="Succ_CoA_lig"/>
    <property type="match status" value="1"/>
</dbReference>
<comment type="caution">
    <text evidence="5">The sequence shown here is derived from an EMBL/GenBank/DDBJ whole genome shotgun (WGS) entry which is preliminary data.</text>
</comment>
<dbReference type="RefSeq" id="WP_311364904.1">
    <property type="nucleotide sequence ID" value="NZ_JAVRIC010000010.1"/>
</dbReference>
<dbReference type="InterPro" id="IPR003781">
    <property type="entry name" value="CoA-bd"/>
</dbReference>
<dbReference type="InterPro" id="IPR051538">
    <property type="entry name" value="Acyl-CoA_Synth/Transferase"/>
</dbReference>
<keyword evidence="3" id="KW-0067">ATP-binding</keyword>
<protein>
    <submittedName>
        <fullName evidence="5">Acetate--CoA ligase family protein</fullName>
    </submittedName>
</protein>
<evidence type="ECO:0000313" key="5">
    <source>
        <dbReference type="EMBL" id="MDT0497513.1"/>
    </source>
</evidence>
<evidence type="ECO:0000313" key="6">
    <source>
        <dbReference type="Proteomes" id="UP001254608"/>
    </source>
</evidence>
<dbReference type="Gene3D" id="3.30.470.20">
    <property type="entry name" value="ATP-grasp fold, B domain"/>
    <property type="match status" value="1"/>
</dbReference>
<dbReference type="SUPFAM" id="SSF56059">
    <property type="entry name" value="Glutathione synthetase ATP-binding domain-like"/>
    <property type="match status" value="1"/>
</dbReference>
<dbReference type="Pfam" id="PF19045">
    <property type="entry name" value="Ligase_CoA_2"/>
    <property type="match status" value="1"/>
</dbReference>
<dbReference type="InterPro" id="IPR000182">
    <property type="entry name" value="GNAT_dom"/>
</dbReference>
<dbReference type="SUPFAM" id="SSF51735">
    <property type="entry name" value="NAD(P)-binding Rossmann-fold domains"/>
    <property type="match status" value="1"/>
</dbReference>
<keyword evidence="2" id="KW-0547">Nucleotide-binding</keyword>
<evidence type="ECO:0000256" key="1">
    <source>
        <dbReference type="ARBA" id="ARBA00022598"/>
    </source>
</evidence>
<dbReference type="PANTHER" id="PTHR43334:SF1">
    <property type="entry name" value="3-HYDROXYPROPIONATE--COA LIGASE [ADP-FORMING]"/>
    <property type="match status" value="1"/>
</dbReference>
<keyword evidence="1 5" id="KW-0436">Ligase</keyword>
<dbReference type="PROSITE" id="PS51186">
    <property type="entry name" value="GNAT"/>
    <property type="match status" value="1"/>
</dbReference>
<dbReference type="InterPro" id="IPR016181">
    <property type="entry name" value="Acyl_CoA_acyltransferase"/>
</dbReference>
<dbReference type="InterPro" id="IPR016102">
    <property type="entry name" value="Succinyl-CoA_synth-like"/>
</dbReference>
<dbReference type="InterPro" id="IPR032875">
    <property type="entry name" value="Succ_CoA_lig_flav_dom"/>
</dbReference>
<gene>
    <name evidence="5" type="ORF">RM530_09075</name>
</gene>
<dbReference type="SUPFAM" id="SSF52210">
    <property type="entry name" value="Succinyl-CoA synthetase domains"/>
    <property type="match status" value="2"/>
</dbReference>
<dbReference type="Pfam" id="PF13380">
    <property type="entry name" value="CoA_binding_2"/>
    <property type="match status" value="1"/>
</dbReference>
<dbReference type="SUPFAM" id="SSF55729">
    <property type="entry name" value="Acyl-CoA N-acyltransferases (Nat)"/>
    <property type="match status" value="1"/>
</dbReference>
<dbReference type="Gene3D" id="3.40.50.261">
    <property type="entry name" value="Succinyl-CoA synthetase domains"/>
    <property type="match status" value="2"/>
</dbReference>
<evidence type="ECO:0000259" key="4">
    <source>
        <dbReference type="PROSITE" id="PS51186"/>
    </source>
</evidence>
<proteinExistence type="predicted"/>
<dbReference type="Proteomes" id="UP001254608">
    <property type="component" value="Unassembled WGS sequence"/>
</dbReference>
<feature type="domain" description="N-acetyltransferase" evidence="4">
    <location>
        <begin position="729"/>
        <end position="887"/>
    </location>
</feature>
<reference evidence="5 6" key="1">
    <citation type="submission" date="2023-09" db="EMBL/GenBank/DDBJ databases">
        <authorList>
            <person name="Rey-Velasco X."/>
        </authorList>
    </citation>
    <scope>NUCLEOTIDE SEQUENCE [LARGE SCALE GENOMIC DNA]</scope>
    <source>
        <strain evidence="5 6">W345</strain>
    </source>
</reference>
<dbReference type="PANTHER" id="PTHR43334">
    <property type="entry name" value="ACETATE--COA LIGASE [ADP-FORMING]"/>
    <property type="match status" value="1"/>
</dbReference>
<dbReference type="Gene3D" id="3.40.630.30">
    <property type="match status" value="1"/>
</dbReference>
<name>A0ABU2WI02_9GAMM</name>
<dbReference type="Gene3D" id="3.30.1490.20">
    <property type="entry name" value="ATP-grasp fold, A domain"/>
    <property type="match status" value="1"/>
</dbReference>
<dbReference type="SMART" id="SM00881">
    <property type="entry name" value="CoA_binding"/>
    <property type="match status" value="1"/>
</dbReference>
<dbReference type="Pfam" id="PF00583">
    <property type="entry name" value="Acetyltransf_1"/>
    <property type="match status" value="1"/>
</dbReference>
<dbReference type="InterPro" id="IPR043938">
    <property type="entry name" value="Ligase_CoA_dom"/>
</dbReference>
<dbReference type="GO" id="GO:0016874">
    <property type="term" value="F:ligase activity"/>
    <property type="evidence" value="ECO:0007669"/>
    <property type="project" value="UniProtKB-KW"/>
</dbReference>
<keyword evidence="6" id="KW-1185">Reference proteome</keyword>
<evidence type="ECO:0000256" key="2">
    <source>
        <dbReference type="ARBA" id="ARBA00022741"/>
    </source>
</evidence>
<dbReference type="EMBL" id="JAVRIC010000010">
    <property type="protein sequence ID" value="MDT0497513.1"/>
    <property type="molecule type" value="Genomic_DNA"/>
</dbReference>
<sequence length="891" mass="94756">MTIRNLDSLFDPASVVAIGASSRPGSVGATVWRNLRNGSFSGARYALNPKYHELDGEPVYASVDALPQVPELAVVCTPAATVPGLIAQLGARGTRAAIVISGGLNAAQKQAMLDAARPYLLRVLGPNCIGALAPHIGLNGSFAHLDARPGELAFVSQSGALVTAMLDWARARDIGFSHFISLGEQADVDFGDLLDFLASDPKTRAILLYIESVQASRKFMSAARAAARNKPVIVVKAGRSSAGGRAAASHTGALAGSDIVFDAAIRRAGMLRVDTLQDLFLAAETLAHFRGNLADTLTVLTNGGGAGVMAADAAASLDVPLSELSADTLRRLDAELPAGWSHGNPVDIIGDAPVERYQAALRVLADDMPGGAVLFVHAPTAIVPSLEIARAMLPLARHQPPWLMGCWLGDTAVVQARTLFREGGIADYATPEVAVRAFSMLRSYRQNQAQLLETPAVAGPSRVVDPEAARAIVAQALAAGRDWLSEPEAKALLAAYAIAVVETRRCDPQPEAAAEAAQAIGLPVALKILSPDITHKSDVGGVALHLENEDAVRSAAASMLERVRAAKPDAHIDGFSVQAMVERSQAQELIVGASIDAVFGPVILFGEGGTAVELLADRAIGLPPLNSPLARALIERTRVARRLAGYRGRPPADREAIERVLINISQLLADVPQIAELDINPLIADDAGVIALDARVRLDARAPAGVPHFAIRPYPQQLVESVRWEGRELLLRPIRAEDEAQHLEFLASLAPEDVRLRVFNSRRHIEHSELARLTQIDYGRESAFVAVECVDGVERTLGVARALSDPDNIEAEFGIIVRSGLKGGGLGLLLMNKLIRTLREQGTQFLIGTVLAENRRMLDLAQELGFEQLPAERGDDTREIRLALQADAKPA</sequence>
<accession>A0ABU2WI02</accession>
<dbReference type="InterPro" id="IPR036291">
    <property type="entry name" value="NAD(P)-bd_dom_sf"/>
</dbReference>
<dbReference type="Gene3D" id="3.40.50.720">
    <property type="entry name" value="NAD(P)-binding Rossmann-like Domain"/>
    <property type="match status" value="1"/>
</dbReference>
<organism evidence="5 6">
    <name type="scientific">Banduia mediterranea</name>
    <dbReference type="NCBI Taxonomy" id="3075609"/>
    <lineage>
        <taxon>Bacteria</taxon>
        <taxon>Pseudomonadati</taxon>
        <taxon>Pseudomonadota</taxon>
        <taxon>Gammaproteobacteria</taxon>
        <taxon>Nevskiales</taxon>
        <taxon>Algiphilaceae</taxon>
        <taxon>Banduia</taxon>
    </lineage>
</organism>
<evidence type="ECO:0000256" key="3">
    <source>
        <dbReference type="ARBA" id="ARBA00022840"/>
    </source>
</evidence>
<dbReference type="InterPro" id="IPR013815">
    <property type="entry name" value="ATP_grasp_subdomain_1"/>
</dbReference>